<evidence type="ECO:0000313" key="2">
    <source>
        <dbReference type="EMBL" id="XDQ37046.1"/>
    </source>
</evidence>
<dbReference type="EMBL" id="CP163439">
    <property type="protein sequence ID" value="XDQ37046.1"/>
    <property type="molecule type" value="Genomic_DNA"/>
</dbReference>
<sequence length="58" mass="6054">MSASENKVQQRPHVVAGVSMRDLLAAGAAANVISTPPRAPEPEATRLPPVDQGHREAA</sequence>
<organism evidence="2">
    <name type="scientific">Streptomyces sp. R28</name>
    <dbReference type="NCBI Taxonomy" id="3238628"/>
    <lineage>
        <taxon>Bacteria</taxon>
        <taxon>Bacillati</taxon>
        <taxon>Actinomycetota</taxon>
        <taxon>Actinomycetes</taxon>
        <taxon>Kitasatosporales</taxon>
        <taxon>Streptomycetaceae</taxon>
        <taxon>Streptomyces</taxon>
    </lineage>
</organism>
<name>A0AB39Q3Y9_9ACTN</name>
<reference evidence="2" key="1">
    <citation type="submission" date="2024-07" db="EMBL/GenBank/DDBJ databases">
        <authorList>
            <person name="Yu S.T."/>
        </authorList>
    </citation>
    <scope>NUCLEOTIDE SEQUENCE</scope>
    <source>
        <strain evidence="2">R28</strain>
    </source>
</reference>
<protein>
    <submittedName>
        <fullName evidence="2">Uncharacterized protein</fullName>
    </submittedName>
</protein>
<feature type="region of interest" description="Disordered" evidence="1">
    <location>
        <begin position="31"/>
        <end position="58"/>
    </location>
</feature>
<accession>A0AB39Q3Y9</accession>
<gene>
    <name evidence="2" type="ORF">AB5J49_29000</name>
</gene>
<dbReference type="AlphaFoldDB" id="A0AB39Q3Y9"/>
<proteinExistence type="predicted"/>
<evidence type="ECO:0000256" key="1">
    <source>
        <dbReference type="SAM" id="MobiDB-lite"/>
    </source>
</evidence>
<dbReference type="RefSeq" id="WP_369171747.1">
    <property type="nucleotide sequence ID" value="NZ_CP163439.1"/>
</dbReference>